<protein>
    <submittedName>
        <fullName evidence="7">TlpA family protein disulfide reductase</fullName>
    </submittedName>
</protein>
<dbReference type="PANTHER" id="PTHR42852:SF6">
    <property type="entry name" value="THIOL:DISULFIDE INTERCHANGE PROTEIN DSBE"/>
    <property type="match status" value="1"/>
</dbReference>
<feature type="signal peptide" evidence="5">
    <location>
        <begin position="1"/>
        <end position="31"/>
    </location>
</feature>
<feature type="chain" id="PRO_5045797029" evidence="5">
    <location>
        <begin position="32"/>
        <end position="184"/>
    </location>
</feature>
<dbReference type="CDD" id="cd02966">
    <property type="entry name" value="TlpA_like_family"/>
    <property type="match status" value="1"/>
</dbReference>
<dbReference type="InterPro" id="IPR000866">
    <property type="entry name" value="AhpC/TSA"/>
</dbReference>
<keyword evidence="8" id="KW-1185">Reference proteome</keyword>
<evidence type="ECO:0000256" key="1">
    <source>
        <dbReference type="ARBA" id="ARBA00004196"/>
    </source>
</evidence>
<comment type="caution">
    <text evidence="7">The sequence shown here is derived from an EMBL/GenBank/DDBJ whole genome shotgun (WGS) entry which is preliminary data.</text>
</comment>
<sequence>MIKYLNCIKYISMKKHILIIALALLSTGVKAQVPDATTLTKLGDMAPEFSFNINKDKTADLKDYHGKIILLNFWATWCPPCRAELPRVQKEIWEKYKDNPKFAMFAFAREEGWEKVLPFKEQNKYTFALLPDLNRSIFKLYATQSIPRNVLIDETGHIIYQSIGYSPQEFEKLLALLDAKLKGK</sequence>
<feature type="domain" description="Thioredoxin" evidence="6">
    <location>
        <begin position="40"/>
        <end position="182"/>
    </location>
</feature>
<proteinExistence type="predicted"/>
<dbReference type="Gene3D" id="3.40.30.10">
    <property type="entry name" value="Glutaredoxin"/>
    <property type="match status" value="1"/>
</dbReference>
<evidence type="ECO:0000259" key="6">
    <source>
        <dbReference type="PROSITE" id="PS51352"/>
    </source>
</evidence>
<accession>A0ABR9XJ58</accession>
<evidence type="ECO:0000313" key="7">
    <source>
        <dbReference type="EMBL" id="MBE9667230.1"/>
    </source>
</evidence>
<name>A0ABR9XJ58_9SPHI</name>
<gene>
    <name evidence="7" type="ORF">IRJ18_12740</name>
</gene>
<evidence type="ECO:0000256" key="5">
    <source>
        <dbReference type="SAM" id="SignalP"/>
    </source>
</evidence>
<dbReference type="PROSITE" id="PS51352">
    <property type="entry name" value="THIOREDOXIN_2"/>
    <property type="match status" value="1"/>
</dbReference>
<comment type="subcellular location">
    <subcellularLocation>
        <location evidence="1">Cell envelope</location>
    </subcellularLocation>
</comment>
<dbReference type="Pfam" id="PF00578">
    <property type="entry name" value="AhpC-TSA"/>
    <property type="match status" value="1"/>
</dbReference>
<dbReference type="Proteomes" id="UP000632774">
    <property type="component" value="Unassembled WGS sequence"/>
</dbReference>
<dbReference type="InterPro" id="IPR017937">
    <property type="entry name" value="Thioredoxin_CS"/>
</dbReference>
<dbReference type="SUPFAM" id="SSF52833">
    <property type="entry name" value="Thioredoxin-like"/>
    <property type="match status" value="1"/>
</dbReference>
<dbReference type="InterPro" id="IPR013766">
    <property type="entry name" value="Thioredoxin_domain"/>
</dbReference>
<keyword evidence="2" id="KW-0201">Cytochrome c-type biogenesis</keyword>
<organism evidence="7 8">
    <name type="scientific">Mucilaginibacter boryungensis</name>
    <dbReference type="NCBI Taxonomy" id="768480"/>
    <lineage>
        <taxon>Bacteria</taxon>
        <taxon>Pseudomonadati</taxon>
        <taxon>Bacteroidota</taxon>
        <taxon>Sphingobacteriia</taxon>
        <taxon>Sphingobacteriales</taxon>
        <taxon>Sphingobacteriaceae</taxon>
        <taxon>Mucilaginibacter</taxon>
    </lineage>
</organism>
<dbReference type="EMBL" id="JADFFM010000001">
    <property type="protein sequence ID" value="MBE9667230.1"/>
    <property type="molecule type" value="Genomic_DNA"/>
</dbReference>
<keyword evidence="3" id="KW-1015">Disulfide bond</keyword>
<reference evidence="7 8" key="1">
    <citation type="submission" date="2020-10" db="EMBL/GenBank/DDBJ databases">
        <title>Mucilaginibacter mali sp. nov., isolated from rhizosphere soil of apple orchard.</title>
        <authorList>
            <person name="Lee J.-S."/>
            <person name="Kim H.S."/>
            <person name="Kim J.-S."/>
        </authorList>
    </citation>
    <scope>NUCLEOTIDE SEQUENCE [LARGE SCALE GENOMIC DNA]</scope>
    <source>
        <strain evidence="7 8">KCTC 23157</strain>
    </source>
</reference>
<keyword evidence="5" id="KW-0732">Signal</keyword>
<dbReference type="PANTHER" id="PTHR42852">
    <property type="entry name" value="THIOL:DISULFIDE INTERCHANGE PROTEIN DSBE"/>
    <property type="match status" value="1"/>
</dbReference>
<evidence type="ECO:0000256" key="4">
    <source>
        <dbReference type="ARBA" id="ARBA00023284"/>
    </source>
</evidence>
<evidence type="ECO:0000256" key="3">
    <source>
        <dbReference type="ARBA" id="ARBA00023157"/>
    </source>
</evidence>
<dbReference type="PROSITE" id="PS00194">
    <property type="entry name" value="THIOREDOXIN_1"/>
    <property type="match status" value="1"/>
</dbReference>
<dbReference type="InterPro" id="IPR036249">
    <property type="entry name" value="Thioredoxin-like_sf"/>
</dbReference>
<keyword evidence="4" id="KW-0676">Redox-active center</keyword>
<dbReference type="InterPro" id="IPR050553">
    <property type="entry name" value="Thioredoxin_ResA/DsbE_sf"/>
</dbReference>
<evidence type="ECO:0000313" key="8">
    <source>
        <dbReference type="Proteomes" id="UP000632774"/>
    </source>
</evidence>
<evidence type="ECO:0000256" key="2">
    <source>
        <dbReference type="ARBA" id="ARBA00022748"/>
    </source>
</evidence>